<dbReference type="EMBL" id="UHFF01000002">
    <property type="protein sequence ID" value="SUN44325.1"/>
    <property type="molecule type" value="Genomic_DNA"/>
</dbReference>
<dbReference type="PANTHER" id="PTHR43033:SF1">
    <property type="entry name" value="TRNA(ILE)-LYSIDINE SYNTHASE-RELATED"/>
    <property type="match status" value="1"/>
</dbReference>
<dbReference type="RefSeq" id="WP_115250101.1">
    <property type="nucleotide sequence ID" value="NZ_UHFF01000002.1"/>
</dbReference>
<dbReference type="CDD" id="cd01992">
    <property type="entry name" value="TilS_N"/>
    <property type="match status" value="1"/>
</dbReference>
<gene>
    <name evidence="10" type="primary">tilS_1</name>
    <name evidence="8" type="synonym">tilS</name>
    <name evidence="10" type="ORF">NCTC12092_00014</name>
</gene>
<feature type="domain" description="Lysidine-tRNA(Ile) synthetase C-terminal" evidence="9">
    <location>
        <begin position="349"/>
        <end position="418"/>
    </location>
</feature>
<dbReference type="SUPFAM" id="SSF52402">
    <property type="entry name" value="Adenine nucleotide alpha hydrolases-like"/>
    <property type="match status" value="1"/>
</dbReference>
<dbReference type="InterPro" id="IPR012796">
    <property type="entry name" value="Lysidine-tRNA-synth_C"/>
</dbReference>
<evidence type="ECO:0000256" key="4">
    <source>
        <dbReference type="ARBA" id="ARBA00022694"/>
    </source>
</evidence>
<comment type="catalytic activity">
    <reaction evidence="7 8">
        <text>cytidine(34) in tRNA(Ile2) + L-lysine + ATP = lysidine(34) in tRNA(Ile2) + AMP + diphosphate + H(+)</text>
        <dbReference type="Rhea" id="RHEA:43744"/>
        <dbReference type="Rhea" id="RHEA-COMP:10625"/>
        <dbReference type="Rhea" id="RHEA-COMP:10670"/>
        <dbReference type="ChEBI" id="CHEBI:15378"/>
        <dbReference type="ChEBI" id="CHEBI:30616"/>
        <dbReference type="ChEBI" id="CHEBI:32551"/>
        <dbReference type="ChEBI" id="CHEBI:33019"/>
        <dbReference type="ChEBI" id="CHEBI:82748"/>
        <dbReference type="ChEBI" id="CHEBI:83665"/>
        <dbReference type="ChEBI" id="CHEBI:456215"/>
        <dbReference type="EC" id="6.3.4.19"/>
    </reaction>
</comment>
<dbReference type="Proteomes" id="UP000254461">
    <property type="component" value="Unassembled WGS sequence"/>
</dbReference>
<evidence type="ECO:0000256" key="1">
    <source>
        <dbReference type="ARBA" id="ARBA00004496"/>
    </source>
</evidence>
<dbReference type="InterPro" id="IPR012795">
    <property type="entry name" value="tRNA_Ile_lys_synt_N"/>
</dbReference>
<comment type="subcellular location">
    <subcellularLocation>
        <location evidence="1 8">Cytoplasm</location>
    </subcellularLocation>
</comment>
<dbReference type="GO" id="GO:0006400">
    <property type="term" value="P:tRNA modification"/>
    <property type="evidence" value="ECO:0007669"/>
    <property type="project" value="UniProtKB-UniRule"/>
</dbReference>
<dbReference type="NCBIfam" id="TIGR02432">
    <property type="entry name" value="lysidine_TilS_N"/>
    <property type="match status" value="1"/>
</dbReference>
<comment type="similarity">
    <text evidence="8">Belongs to the tRNA(Ile)-lysidine synthase family.</text>
</comment>
<evidence type="ECO:0000256" key="3">
    <source>
        <dbReference type="ARBA" id="ARBA00022598"/>
    </source>
</evidence>
<sequence>MTYQHIYNIIKKKAYFDAHQAVLIAVSGGVDSMNLLHFLHAFQAELQIRIGIAHVNHKQRPESDDEEAYLRSWAKKHAIPIYVAYFQGAFSENAARHFRYHFFEEIMQQEHYSALVTAHHADDQAETILMRLIRGSRLRHLAGIREVQPFATGQLIRPFLTVSKEELPNPFHFEDHSNDSMAYFRNRVRHHYLPDFKRENPQATQSLIDLSTESRLLLQAFDDLTKGLAFHRLDCFLAQSAAVQFFLLQHYLETFPQLAIKKSQFDDLLHIIRRQKQGIYPIKNTYCLLIEKESFVIKKIIPKTDLNRESKMVSYGDPLDYRGYRFAFSGDLTDKGHDIAIPLYGLSPVTLRHRQAGDRLFLGEFSKKLRRLFIDGKFTNEQRQNAIVGEQAGVIIFVLVGDETYLRKASKHDIMLAKLYIDKLEKR</sequence>
<dbReference type="AlphaFoldDB" id="A0A380JP45"/>
<dbReference type="HAMAP" id="MF_01161">
    <property type="entry name" value="tRNA_Ile_lys_synt"/>
    <property type="match status" value="1"/>
</dbReference>
<dbReference type="GO" id="GO:0005524">
    <property type="term" value="F:ATP binding"/>
    <property type="evidence" value="ECO:0007669"/>
    <property type="project" value="UniProtKB-UniRule"/>
</dbReference>
<protein>
    <recommendedName>
        <fullName evidence="8">tRNA(Ile)-lysidine synthase</fullName>
        <ecNumber evidence="8">6.3.4.19</ecNumber>
    </recommendedName>
    <alternativeName>
        <fullName evidence="8">tRNA(Ile)-2-lysyl-cytidine synthase</fullName>
    </alternativeName>
    <alternativeName>
        <fullName evidence="8">tRNA(Ile)-lysidine synthetase</fullName>
    </alternativeName>
</protein>
<dbReference type="EC" id="6.3.4.19" evidence="8"/>
<comment type="function">
    <text evidence="8">Ligates lysine onto the cytidine present at position 34 of the AUA codon-specific tRNA(Ile) that contains the anticodon CAU, in an ATP-dependent manner. Cytidine is converted to lysidine, thus changing the amino acid specificity of the tRNA from methionine to isoleucine.</text>
</comment>
<organism evidence="10 11">
    <name type="scientific">Streptococcus equi subsp. equi</name>
    <dbReference type="NCBI Taxonomy" id="148942"/>
    <lineage>
        <taxon>Bacteria</taxon>
        <taxon>Bacillati</taxon>
        <taxon>Bacillota</taxon>
        <taxon>Bacilli</taxon>
        <taxon>Lactobacillales</taxon>
        <taxon>Streptococcaceae</taxon>
        <taxon>Streptococcus</taxon>
    </lineage>
</organism>
<dbReference type="SMART" id="SM00977">
    <property type="entry name" value="TilS_C"/>
    <property type="match status" value="1"/>
</dbReference>
<dbReference type="PANTHER" id="PTHR43033">
    <property type="entry name" value="TRNA(ILE)-LYSIDINE SYNTHASE-RELATED"/>
    <property type="match status" value="1"/>
</dbReference>
<dbReference type="Gene3D" id="3.40.50.620">
    <property type="entry name" value="HUPs"/>
    <property type="match status" value="1"/>
</dbReference>
<comment type="domain">
    <text evidence="8">The N-terminal region contains the highly conserved SGGXDS motif, predicted to be a P-loop motif involved in ATP binding.</text>
</comment>
<name>A0A380JP45_9STRE</name>
<dbReference type="Pfam" id="PF01171">
    <property type="entry name" value="ATP_bind_3"/>
    <property type="match status" value="1"/>
</dbReference>
<evidence type="ECO:0000259" key="9">
    <source>
        <dbReference type="SMART" id="SM00977"/>
    </source>
</evidence>
<keyword evidence="6 8" id="KW-0067">ATP-binding</keyword>
<evidence type="ECO:0000256" key="6">
    <source>
        <dbReference type="ARBA" id="ARBA00022840"/>
    </source>
</evidence>
<dbReference type="NCBIfam" id="TIGR02433">
    <property type="entry name" value="lysidine_TilS_C"/>
    <property type="match status" value="1"/>
</dbReference>
<keyword evidence="4 8" id="KW-0819">tRNA processing</keyword>
<dbReference type="InterPro" id="IPR011063">
    <property type="entry name" value="TilS/TtcA_N"/>
</dbReference>
<dbReference type="InterPro" id="IPR012094">
    <property type="entry name" value="tRNA_Ile_lys_synt"/>
</dbReference>
<reference evidence="10 11" key="1">
    <citation type="submission" date="2018-06" db="EMBL/GenBank/DDBJ databases">
        <authorList>
            <consortium name="Pathogen Informatics"/>
            <person name="Doyle S."/>
        </authorList>
    </citation>
    <scope>NUCLEOTIDE SEQUENCE [LARGE SCALE GENOMIC DNA]</scope>
    <source>
        <strain evidence="10 11">NCTC12092</strain>
    </source>
</reference>
<dbReference type="GO" id="GO:0032267">
    <property type="term" value="F:tRNA(Ile)-lysidine synthase activity"/>
    <property type="evidence" value="ECO:0007669"/>
    <property type="project" value="UniProtKB-EC"/>
</dbReference>
<dbReference type="GO" id="GO:0005737">
    <property type="term" value="C:cytoplasm"/>
    <property type="evidence" value="ECO:0007669"/>
    <property type="project" value="UniProtKB-SubCell"/>
</dbReference>
<accession>A0A380JP45</accession>
<keyword evidence="5 8" id="KW-0547">Nucleotide-binding</keyword>
<evidence type="ECO:0000256" key="8">
    <source>
        <dbReference type="HAMAP-Rule" id="MF_01161"/>
    </source>
</evidence>
<evidence type="ECO:0000313" key="11">
    <source>
        <dbReference type="Proteomes" id="UP000254461"/>
    </source>
</evidence>
<feature type="binding site" evidence="8">
    <location>
        <begin position="27"/>
        <end position="32"/>
    </location>
    <ligand>
        <name>ATP</name>
        <dbReference type="ChEBI" id="CHEBI:30616"/>
    </ligand>
</feature>
<keyword evidence="3 8" id="KW-0436">Ligase</keyword>
<proteinExistence type="inferred from homology"/>
<keyword evidence="2 8" id="KW-0963">Cytoplasm</keyword>
<evidence type="ECO:0000256" key="2">
    <source>
        <dbReference type="ARBA" id="ARBA00022490"/>
    </source>
</evidence>
<dbReference type="InterPro" id="IPR014729">
    <property type="entry name" value="Rossmann-like_a/b/a_fold"/>
</dbReference>
<evidence type="ECO:0000256" key="5">
    <source>
        <dbReference type="ARBA" id="ARBA00022741"/>
    </source>
</evidence>
<evidence type="ECO:0000313" key="10">
    <source>
        <dbReference type="EMBL" id="SUN44325.1"/>
    </source>
</evidence>
<evidence type="ECO:0000256" key="7">
    <source>
        <dbReference type="ARBA" id="ARBA00048539"/>
    </source>
</evidence>